<dbReference type="AlphaFoldDB" id="A0A7Y5AR72"/>
<protein>
    <submittedName>
        <fullName evidence="3">Alpha/beta hydrolase</fullName>
    </submittedName>
</protein>
<evidence type="ECO:0000313" key="3">
    <source>
        <dbReference type="EMBL" id="NRQ42814.1"/>
    </source>
</evidence>
<dbReference type="RefSeq" id="WP_173501063.1">
    <property type="nucleotide sequence ID" value="NZ_JABSOD010000008.1"/>
</dbReference>
<evidence type="ECO:0000259" key="2">
    <source>
        <dbReference type="Pfam" id="PF12697"/>
    </source>
</evidence>
<dbReference type="InterPro" id="IPR000073">
    <property type="entry name" value="AB_hydrolase_1"/>
</dbReference>
<reference evidence="3 4" key="1">
    <citation type="submission" date="2020-06" db="EMBL/GenBank/DDBJ databases">
        <title>Rheinheimera sp. nov., a marine bacterium isolated from coastal.</title>
        <authorList>
            <person name="Yu Q."/>
            <person name="Qi Y."/>
            <person name="Pu J."/>
        </authorList>
    </citation>
    <scope>NUCLEOTIDE SEQUENCE [LARGE SCALE GENOMIC DNA]</scope>
    <source>
        <strain evidence="3 4">YQF-2</strain>
    </source>
</reference>
<gene>
    <name evidence="3" type="ORF">HRH59_09650</name>
</gene>
<evidence type="ECO:0000256" key="1">
    <source>
        <dbReference type="SAM" id="SignalP"/>
    </source>
</evidence>
<keyword evidence="4" id="KW-1185">Reference proteome</keyword>
<dbReference type="SUPFAM" id="SSF53474">
    <property type="entry name" value="alpha/beta-Hydrolases"/>
    <property type="match status" value="1"/>
</dbReference>
<dbReference type="Gene3D" id="3.40.50.1820">
    <property type="entry name" value="alpha/beta hydrolase"/>
    <property type="match status" value="1"/>
</dbReference>
<name>A0A7Y5AR72_9GAMM</name>
<dbReference type="PANTHER" id="PTHR37017">
    <property type="entry name" value="AB HYDROLASE-1 DOMAIN-CONTAINING PROTEIN-RELATED"/>
    <property type="match status" value="1"/>
</dbReference>
<keyword evidence="3" id="KW-0378">Hydrolase</keyword>
<comment type="caution">
    <text evidence="3">The sequence shown here is derived from an EMBL/GenBank/DDBJ whole genome shotgun (WGS) entry which is preliminary data.</text>
</comment>
<dbReference type="InterPro" id="IPR052897">
    <property type="entry name" value="Sec-Metab_Biosynth_Hydrolase"/>
</dbReference>
<feature type="signal peptide" evidence="1">
    <location>
        <begin position="1"/>
        <end position="26"/>
    </location>
</feature>
<sequence>MTKFKFRHIAAVVATTALTLSSAVFAAEKPTVVLVHGAFAESSSWNGVAANLQQQGYPVVAVANPLRSLSADADYVASVVKQTSGPVVLVGHSYGGAVISNAVQNNTNVTALVYVAAFAPEQGETVLELSGRYPGSTLGPTLATPVILKDGDKDLYIQQDKFGEQFAADVPTAEASLMAATQRPVTELALTEPAGLPAWHTVPSWSIYGSADKNIPPAAMKFMAQRAKAKNIVEVPGASHVVMTSHPDKVAALIAEAATATNK</sequence>
<feature type="domain" description="AB hydrolase-1" evidence="2">
    <location>
        <begin position="32"/>
        <end position="252"/>
    </location>
</feature>
<evidence type="ECO:0000313" key="4">
    <source>
        <dbReference type="Proteomes" id="UP000523161"/>
    </source>
</evidence>
<dbReference type="PANTHER" id="PTHR37017:SF11">
    <property type="entry name" value="ESTERASE_LIPASE_THIOESTERASE DOMAIN-CONTAINING PROTEIN"/>
    <property type="match status" value="1"/>
</dbReference>
<feature type="chain" id="PRO_5031017253" evidence="1">
    <location>
        <begin position="27"/>
        <end position="263"/>
    </location>
</feature>
<dbReference type="GO" id="GO:0016787">
    <property type="term" value="F:hydrolase activity"/>
    <property type="evidence" value="ECO:0007669"/>
    <property type="project" value="UniProtKB-KW"/>
</dbReference>
<dbReference type="InterPro" id="IPR029058">
    <property type="entry name" value="AB_hydrolase_fold"/>
</dbReference>
<dbReference type="Proteomes" id="UP000523161">
    <property type="component" value="Unassembled WGS sequence"/>
</dbReference>
<keyword evidence="1" id="KW-0732">Signal</keyword>
<dbReference type="Pfam" id="PF12697">
    <property type="entry name" value="Abhydrolase_6"/>
    <property type="match status" value="1"/>
</dbReference>
<proteinExistence type="predicted"/>
<organism evidence="3 4">
    <name type="scientific">Rheinheimera lutimaris</name>
    <dbReference type="NCBI Taxonomy" id="2740584"/>
    <lineage>
        <taxon>Bacteria</taxon>
        <taxon>Pseudomonadati</taxon>
        <taxon>Pseudomonadota</taxon>
        <taxon>Gammaproteobacteria</taxon>
        <taxon>Chromatiales</taxon>
        <taxon>Chromatiaceae</taxon>
        <taxon>Rheinheimera</taxon>
    </lineage>
</organism>
<dbReference type="EMBL" id="JABSOD010000008">
    <property type="protein sequence ID" value="NRQ42814.1"/>
    <property type="molecule type" value="Genomic_DNA"/>
</dbReference>
<accession>A0A7Y5AR72</accession>